<accession>A0A075VEC0</accession>
<keyword evidence="1" id="KW-0614">Plasmid</keyword>
<dbReference type="EMBL" id="CP008954">
    <property type="protein sequence ID" value="AIG81265.1"/>
    <property type="molecule type" value="Genomic_DNA"/>
</dbReference>
<dbReference type="RefSeq" id="WP_040133649.1">
    <property type="nucleotide sequence ID" value="NZ_CP008954.1"/>
</dbReference>
<keyword evidence="2" id="KW-1185">Reference proteome</keyword>
<geneLocation type="plasmid" evidence="1 2">
    <name>pAmyja1</name>
</geneLocation>
<proteinExistence type="predicted"/>
<reference evidence="1 2" key="1">
    <citation type="journal article" date="2014" name="J. Biotechnol.">
        <title>Complete genome sequence of the actinobacterium Amycolatopsis japonica MG417-CF17(T) (=DSM 44213T) producing (S,S)-N,N'-ethylenediaminedisuccinic acid.</title>
        <authorList>
            <person name="Stegmann E."/>
            <person name="Albersmeier A."/>
            <person name="Spohn M."/>
            <person name="Gert H."/>
            <person name="Weber T."/>
            <person name="Wohlleben W."/>
            <person name="Kalinowski J."/>
            <person name="Ruckert C."/>
        </authorList>
    </citation>
    <scope>NUCLEOTIDE SEQUENCE [LARGE SCALE GENOMIC DNA]</scope>
    <source>
        <strain evidence="2">MG417-CF17 (DSM 44213)</strain>
        <plasmid evidence="1">pAmyja1</plasmid>
    </source>
</reference>
<name>A0A075VEC0_9PSEU</name>
<evidence type="ECO:0000313" key="1">
    <source>
        <dbReference type="EMBL" id="AIG81265.1"/>
    </source>
</evidence>
<gene>
    <name evidence="1" type="ORF">AJAP_42470</name>
</gene>
<organism evidence="1 2">
    <name type="scientific">Amycolatopsis japonica</name>
    <dbReference type="NCBI Taxonomy" id="208439"/>
    <lineage>
        <taxon>Bacteria</taxon>
        <taxon>Bacillati</taxon>
        <taxon>Actinomycetota</taxon>
        <taxon>Actinomycetes</taxon>
        <taxon>Pseudonocardiales</taxon>
        <taxon>Pseudonocardiaceae</taxon>
        <taxon>Amycolatopsis</taxon>
        <taxon>Amycolatopsis japonica group</taxon>
    </lineage>
</organism>
<sequence length="93" mass="9998">MPAALAQIVHYVAQWGDDPAHCLAAVTTLVPNDPPPDDDATAVSLAVFTPRGHFFVDEIPMDEGEPAAEGHPRPLLCTRLDHEPGTWHVPVEG</sequence>
<dbReference type="AlphaFoldDB" id="A0A075VEC0"/>
<evidence type="ECO:0000313" key="2">
    <source>
        <dbReference type="Proteomes" id="UP000028492"/>
    </source>
</evidence>
<dbReference type="Proteomes" id="UP000028492">
    <property type="component" value="Plasmid pAmyja1"/>
</dbReference>
<dbReference type="KEGG" id="aja:AJAP_42470"/>
<dbReference type="HOGENOM" id="CLU_2393393_0_0_11"/>
<protein>
    <submittedName>
        <fullName evidence="1">Uncharacterized protein</fullName>
    </submittedName>
</protein>